<comment type="caution">
    <text evidence="1">The sequence shown here is derived from an EMBL/GenBank/DDBJ whole genome shotgun (WGS) entry which is preliminary data.</text>
</comment>
<protein>
    <submittedName>
        <fullName evidence="1">Uncharacterized protein</fullName>
    </submittedName>
</protein>
<dbReference type="AlphaFoldDB" id="A0A080ZVT1"/>
<accession>A0A080ZVT1</accession>
<evidence type="ECO:0000313" key="2">
    <source>
        <dbReference type="Proteomes" id="UP000028582"/>
    </source>
</evidence>
<name>A0A080ZVT1_PHYNI</name>
<dbReference type="Proteomes" id="UP000028582">
    <property type="component" value="Unassembled WGS sequence"/>
</dbReference>
<reference evidence="1 2" key="1">
    <citation type="submission" date="2013-11" db="EMBL/GenBank/DDBJ databases">
        <title>The Genome Sequence of Phytophthora parasitica P1976.</title>
        <authorList>
            <consortium name="The Broad Institute Genomics Platform"/>
            <person name="Russ C."/>
            <person name="Tyler B."/>
            <person name="Panabieres F."/>
            <person name="Shan W."/>
            <person name="Tripathy S."/>
            <person name="Grunwald N."/>
            <person name="Machado M."/>
            <person name="Johnson C.S."/>
            <person name="Walker B."/>
            <person name="Young S."/>
            <person name="Zeng Q."/>
            <person name="Gargeya S."/>
            <person name="Fitzgerald M."/>
            <person name="Haas B."/>
            <person name="Abouelleil A."/>
            <person name="Allen A.W."/>
            <person name="Alvarado L."/>
            <person name="Arachchi H.M."/>
            <person name="Berlin A.M."/>
            <person name="Chapman S.B."/>
            <person name="Gainer-Dewar J."/>
            <person name="Goldberg J."/>
            <person name="Griggs A."/>
            <person name="Gujja S."/>
            <person name="Hansen M."/>
            <person name="Howarth C."/>
            <person name="Imamovic A."/>
            <person name="Ireland A."/>
            <person name="Larimer J."/>
            <person name="McCowan C."/>
            <person name="Murphy C."/>
            <person name="Pearson M."/>
            <person name="Poon T.W."/>
            <person name="Priest M."/>
            <person name="Roberts A."/>
            <person name="Saif S."/>
            <person name="Shea T."/>
            <person name="Sisk P."/>
            <person name="Sykes S."/>
            <person name="Wortman J."/>
            <person name="Nusbaum C."/>
            <person name="Birren B."/>
        </authorList>
    </citation>
    <scope>NUCLEOTIDE SEQUENCE [LARGE SCALE GENOMIC DNA]</scope>
    <source>
        <strain evidence="1 2">P1976</strain>
    </source>
</reference>
<dbReference type="EMBL" id="ANJA01002276">
    <property type="protein sequence ID" value="ETO70742.1"/>
    <property type="molecule type" value="Genomic_DNA"/>
</dbReference>
<organism evidence="1 2">
    <name type="scientific">Phytophthora nicotianae P1976</name>
    <dbReference type="NCBI Taxonomy" id="1317066"/>
    <lineage>
        <taxon>Eukaryota</taxon>
        <taxon>Sar</taxon>
        <taxon>Stramenopiles</taxon>
        <taxon>Oomycota</taxon>
        <taxon>Peronosporomycetes</taxon>
        <taxon>Peronosporales</taxon>
        <taxon>Peronosporaceae</taxon>
        <taxon>Phytophthora</taxon>
    </lineage>
</organism>
<evidence type="ECO:0000313" key="1">
    <source>
        <dbReference type="EMBL" id="ETO70742.1"/>
    </source>
</evidence>
<gene>
    <name evidence="1" type="ORF">F444_12809</name>
</gene>
<proteinExistence type="predicted"/>
<sequence>MVYVSNLPRPRNLELVAKQYKVSLKRLEKNLSPDYKTDPHYRFYKGNHMESHLYEGIHRSELYDKLKNVLESSIALSKFDELEECFQLSINVFTMDIDSGKVDCIRLSNQENVDQYVDHFIVYAFEAILKPTGVKHGKILSLQTSISLYPYQ</sequence>